<evidence type="ECO:0000256" key="6">
    <source>
        <dbReference type="ARBA" id="ARBA00023316"/>
    </source>
</evidence>
<organism evidence="13 14">
    <name type="scientific">Rhizobium deserti</name>
    <dbReference type="NCBI Taxonomy" id="2547961"/>
    <lineage>
        <taxon>Bacteria</taxon>
        <taxon>Pseudomonadati</taxon>
        <taxon>Pseudomonadota</taxon>
        <taxon>Alphaproteobacteria</taxon>
        <taxon>Hyphomicrobiales</taxon>
        <taxon>Rhizobiaceae</taxon>
        <taxon>Rhizobium/Agrobacterium group</taxon>
        <taxon>Rhizobium</taxon>
    </lineage>
</organism>
<feature type="compositionally biased region" description="Low complexity" evidence="10">
    <location>
        <begin position="334"/>
        <end position="353"/>
    </location>
</feature>
<evidence type="ECO:0000313" key="13">
    <source>
        <dbReference type="EMBL" id="TDK39089.1"/>
    </source>
</evidence>
<evidence type="ECO:0000256" key="4">
    <source>
        <dbReference type="ARBA" id="ARBA00022960"/>
    </source>
</evidence>
<dbReference type="OrthoDB" id="5291989at2"/>
<dbReference type="Gene3D" id="3.40.710.10">
    <property type="entry name" value="DD-peptidase/beta-lactamase superfamily"/>
    <property type="match status" value="1"/>
</dbReference>
<keyword evidence="3" id="KW-0378">Hydrolase</keyword>
<feature type="active site" description="Proton acceptor" evidence="7">
    <location>
        <position position="58"/>
    </location>
</feature>
<feature type="signal peptide" evidence="11">
    <location>
        <begin position="1"/>
        <end position="27"/>
    </location>
</feature>
<evidence type="ECO:0000256" key="2">
    <source>
        <dbReference type="ARBA" id="ARBA00022729"/>
    </source>
</evidence>
<dbReference type="AlphaFoldDB" id="A0A4R5UMS6"/>
<dbReference type="SUPFAM" id="SSF110997">
    <property type="entry name" value="Sporulation related repeat"/>
    <property type="match status" value="1"/>
</dbReference>
<dbReference type="GO" id="GO:0071555">
    <property type="term" value="P:cell wall organization"/>
    <property type="evidence" value="ECO:0007669"/>
    <property type="project" value="UniProtKB-KW"/>
</dbReference>
<feature type="domain" description="SPOR" evidence="12">
    <location>
        <begin position="354"/>
        <end position="437"/>
    </location>
</feature>
<dbReference type="InterPro" id="IPR018044">
    <property type="entry name" value="Peptidase_S11"/>
</dbReference>
<dbReference type="Gene3D" id="3.30.70.1070">
    <property type="entry name" value="Sporulation related repeat"/>
    <property type="match status" value="1"/>
</dbReference>
<dbReference type="InterPro" id="IPR001967">
    <property type="entry name" value="Peptidase_S11_N"/>
</dbReference>
<dbReference type="Proteomes" id="UP000295238">
    <property type="component" value="Unassembled WGS sequence"/>
</dbReference>
<evidence type="ECO:0000259" key="12">
    <source>
        <dbReference type="PROSITE" id="PS51724"/>
    </source>
</evidence>
<dbReference type="GO" id="GO:0042834">
    <property type="term" value="F:peptidoglycan binding"/>
    <property type="evidence" value="ECO:0007669"/>
    <property type="project" value="InterPro"/>
</dbReference>
<feature type="active site" description="Acyl-ester intermediate" evidence="7">
    <location>
        <position position="55"/>
    </location>
</feature>
<gene>
    <name evidence="13" type="ORF">E2F50_02845</name>
</gene>
<evidence type="ECO:0000256" key="11">
    <source>
        <dbReference type="SAM" id="SignalP"/>
    </source>
</evidence>
<comment type="similarity">
    <text evidence="1 9">Belongs to the peptidase S11 family.</text>
</comment>
<dbReference type="PANTHER" id="PTHR21581">
    <property type="entry name" value="D-ALANYL-D-ALANINE CARBOXYPEPTIDASE"/>
    <property type="match status" value="1"/>
</dbReference>
<comment type="caution">
    <text evidence="13">The sequence shown here is derived from an EMBL/GenBank/DDBJ whole genome shotgun (WGS) entry which is preliminary data.</text>
</comment>
<feature type="active site" evidence="7">
    <location>
        <position position="115"/>
    </location>
</feature>
<dbReference type="InterPro" id="IPR007730">
    <property type="entry name" value="SPOR-like_dom"/>
</dbReference>
<dbReference type="Pfam" id="PF05036">
    <property type="entry name" value="SPOR"/>
    <property type="match status" value="1"/>
</dbReference>
<dbReference type="EMBL" id="SMTL01000001">
    <property type="protein sequence ID" value="TDK39089.1"/>
    <property type="molecule type" value="Genomic_DNA"/>
</dbReference>
<keyword evidence="6" id="KW-0961">Cell wall biogenesis/degradation</keyword>
<feature type="region of interest" description="Disordered" evidence="10">
    <location>
        <begin position="322"/>
        <end position="359"/>
    </location>
</feature>
<feature type="binding site" evidence="8">
    <location>
        <position position="217"/>
    </location>
    <ligand>
        <name>substrate</name>
    </ligand>
</feature>
<dbReference type="GO" id="GO:0009252">
    <property type="term" value="P:peptidoglycan biosynthetic process"/>
    <property type="evidence" value="ECO:0007669"/>
    <property type="project" value="UniProtKB-KW"/>
</dbReference>
<sequence>MFRFLRVAVFFLLLGFSLGVGKTEAQAGYAHFIYDATSGKVLTSENADVINHPASLTKMMTLYLTFEALHEGRLSWDGQIVMTSNAASKIPFKLGLKAGQPLTVREAVYAMAIRSANDAAAAMADHLGGSEDRFGAMMTAKARRLGMSSTVFRNASGLPDDAQVTSARDMATLAMALIRDYPEEYKLFSLRAFDFRGKRIKGHNNLMYRYPGMDGIKTGFVNASGFNIASAVNVNGHRIIGVVMGGKSARKRDDQMAALLDKYAAPNGAGSDPSGALVASVPEQKRTAEGPLPLSFAAPQKQIVVGGQPPRAAVANLYAFPSQPAHPSEAPAGQVQSGQTQPVQPQTGQTTTSAQPSDSWSIQVATAASREAASALLERARPVVSRAYAKASPSVESYAKSGKEYFRARFAGFADREAAQSACTLLKSKSVNCFVLR</sequence>
<keyword evidence="2 11" id="KW-0732">Signal</keyword>
<evidence type="ECO:0000256" key="9">
    <source>
        <dbReference type="RuleBase" id="RU004016"/>
    </source>
</evidence>
<dbReference type="Pfam" id="PF00768">
    <property type="entry name" value="Peptidase_S11"/>
    <property type="match status" value="1"/>
</dbReference>
<dbReference type="GO" id="GO:0008360">
    <property type="term" value="P:regulation of cell shape"/>
    <property type="evidence" value="ECO:0007669"/>
    <property type="project" value="UniProtKB-KW"/>
</dbReference>
<evidence type="ECO:0000256" key="5">
    <source>
        <dbReference type="ARBA" id="ARBA00022984"/>
    </source>
</evidence>
<reference evidence="13 14" key="1">
    <citation type="submission" date="2019-03" db="EMBL/GenBank/DDBJ databases">
        <title>Rhizobium sp. nov., an bacterium isolated from biocrust in Mu Us Desert.</title>
        <authorList>
            <person name="Lixiong L."/>
        </authorList>
    </citation>
    <scope>NUCLEOTIDE SEQUENCE [LARGE SCALE GENOMIC DNA]</scope>
    <source>
        <strain evidence="13 14">SPY-1</strain>
    </source>
</reference>
<keyword evidence="5" id="KW-0573">Peptidoglycan synthesis</keyword>
<dbReference type="PRINTS" id="PR00725">
    <property type="entry name" value="DADACBPTASE1"/>
</dbReference>
<accession>A0A4R5UMS6</accession>
<name>A0A4R5UMS6_9HYPH</name>
<evidence type="ECO:0000256" key="3">
    <source>
        <dbReference type="ARBA" id="ARBA00022801"/>
    </source>
</evidence>
<evidence type="ECO:0000256" key="10">
    <source>
        <dbReference type="SAM" id="MobiDB-lite"/>
    </source>
</evidence>
<evidence type="ECO:0000256" key="1">
    <source>
        <dbReference type="ARBA" id="ARBA00007164"/>
    </source>
</evidence>
<dbReference type="PROSITE" id="PS51724">
    <property type="entry name" value="SPOR"/>
    <property type="match status" value="1"/>
</dbReference>
<dbReference type="PANTHER" id="PTHR21581:SF6">
    <property type="entry name" value="TRAFFICKING PROTEIN PARTICLE COMPLEX SUBUNIT 12"/>
    <property type="match status" value="1"/>
</dbReference>
<keyword evidence="14" id="KW-1185">Reference proteome</keyword>
<dbReference type="GO" id="GO:0006508">
    <property type="term" value="P:proteolysis"/>
    <property type="evidence" value="ECO:0007669"/>
    <property type="project" value="InterPro"/>
</dbReference>
<proteinExistence type="inferred from homology"/>
<protein>
    <submittedName>
        <fullName evidence="13">Peptidase M15</fullName>
    </submittedName>
</protein>
<evidence type="ECO:0000256" key="8">
    <source>
        <dbReference type="PIRSR" id="PIRSR618044-2"/>
    </source>
</evidence>
<dbReference type="InterPro" id="IPR036680">
    <property type="entry name" value="SPOR-like_sf"/>
</dbReference>
<dbReference type="GO" id="GO:0009002">
    <property type="term" value="F:serine-type D-Ala-D-Ala carboxypeptidase activity"/>
    <property type="evidence" value="ECO:0007669"/>
    <property type="project" value="InterPro"/>
</dbReference>
<dbReference type="RefSeq" id="WP_133314538.1">
    <property type="nucleotide sequence ID" value="NZ_SMTL01000001.1"/>
</dbReference>
<dbReference type="SUPFAM" id="SSF56601">
    <property type="entry name" value="beta-lactamase/transpeptidase-like"/>
    <property type="match status" value="1"/>
</dbReference>
<dbReference type="InterPro" id="IPR012338">
    <property type="entry name" value="Beta-lactam/transpept-like"/>
</dbReference>
<evidence type="ECO:0000256" key="7">
    <source>
        <dbReference type="PIRSR" id="PIRSR618044-1"/>
    </source>
</evidence>
<evidence type="ECO:0000313" key="14">
    <source>
        <dbReference type="Proteomes" id="UP000295238"/>
    </source>
</evidence>
<keyword evidence="4" id="KW-0133">Cell shape</keyword>
<feature type="chain" id="PRO_5020229732" evidence="11">
    <location>
        <begin position="28"/>
        <end position="437"/>
    </location>
</feature>